<keyword evidence="1" id="KW-0472">Membrane</keyword>
<dbReference type="RefSeq" id="WP_377460608.1">
    <property type="nucleotide sequence ID" value="NZ_JBHLUB010000032.1"/>
</dbReference>
<comment type="caution">
    <text evidence="2">The sequence shown here is derived from an EMBL/GenBank/DDBJ whole genome shotgun (WGS) entry which is preliminary data.</text>
</comment>
<reference evidence="2 3" key="1">
    <citation type="submission" date="2024-09" db="EMBL/GenBank/DDBJ databases">
        <authorList>
            <person name="Sun Q."/>
            <person name="Mori K."/>
        </authorList>
    </citation>
    <scope>NUCLEOTIDE SEQUENCE [LARGE SCALE GENOMIC DNA]</scope>
    <source>
        <strain evidence="2 3">NCAIM B.02604</strain>
    </source>
</reference>
<evidence type="ECO:0000313" key="3">
    <source>
        <dbReference type="Proteomes" id="UP001589862"/>
    </source>
</evidence>
<feature type="transmembrane region" description="Helical" evidence="1">
    <location>
        <begin position="96"/>
        <end position="113"/>
    </location>
</feature>
<feature type="transmembrane region" description="Helical" evidence="1">
    <location>
        <begin position="133"/>
        <end position="158"/>
    </location>
</feature>
<feature type="transmembrane region" description="Helical" evidence="1">
    <location>
        <begin position="46"/>
        <end position="68"/>
    </location>
</feature>
<keyword evidence="1" id="KW-1133">Transmembrane helix</keyword>
<proteinExistence type="predicted"/>
<gene>
    <name evidence="2" type="ORF">ACFFFR_11535</name>
</gene>
<protein>
    <recommendedName>
        <fullName evidence="4">Small multi-drug export protein</fullName>
    </recommendedName>
</protein>
<name>A0ABV6PD04_9MICC</name>
<organism evidence="2 3">
    <name type="scientific">Micrococcoides hystricis</name>
    <dbReference type="NCBI Taxonomy" id="1572761"/>
    <lineage>
        <taxon>Bacteria</taxon>
        <taxon>Bacillati</taxon>
        <taxon>Actinomycetota</taxon>
        <taxon>Actinomycetes</taxon>
        <taxon>Micrococcales</taxon>
        <taxon>Micrococcaceae</taxon>
        <taxon>Micrococcoides</taxon>
    </lineage>
</organism>
<accession>A0ABV6PD04</accession>
<keyword evidence="1" id="KW-0812">Transmembrane</keyword>
<feature type="transmembrane region" description="Helical" evidence="1">
    <location>
        <begin position="12"/>
        <end position="34"/>
    </location>
</feature>
<sequence length="160" mass="17180">MLEALQEFTATVPALWQWAAIILVAAIPFVESYFGSVLGVFAGLPLWIAVAAAVIGNIISMLVFVFSADKARQGVLARRGVDPNKYSKKRQRFLKLFNKYGIAGVSLLGQTLLPSQITSAMLVSVTGQRNKVIGWQIVSILLWGTAFGLLATVGVITISG</sequence>
<keyword evidence="3" id="KW-1185">Reference proteome</keyword>
<evidence type="ECO:0000313" key="2">
    <source>
        <dbReference type="EMBL" id="MFC0582999.1"/>
    </source>
</evidence>
<dbReference type="EMBL" id="JBHLUB010000032">
    <property type="protein sequence ID" value="MFC0582999.1"/>
    <property type="molecule type" value="Genomic_DNA"/>
</dbReference>
<dbReference type="Proteomes" id="UP001589862">
    <property type="component" value="Unassembled WGS sequence"/>
</dbReference>
<evidence type="ECO:0008006" key="4">
    <source>
        <dbReference type="Google" id="ProtNLM"/>
    </source>
</evidence>
<evidence type="ECO:0000256" key="1">
    <source>
        <dbReference type="SAM" id="Phobius"/>
    </source>
</evidence>